<accession>A0A1H9J654</accession>
<dbReference type="Proteomes" id="UP000199352">
    <property type="component" value="Unassembled WGS sequence"/>
</dbReference>
<keyword evidence="2" id="KW-1185">Reference proteome</keyword>
<evidence type="ECO:0000313" key="2">
    <source>
        <dbReference type="Proteomes" id="UP000199352"/>
    </source>
</evidence>
<reference evidence="2" key="1">
    <citation type="submission" date="2016-10" db="EMBL/GenBank/DDBJ databases">
        <authorList>
            <person name="Varghese N."/>
            <person name="Submissions S."/>
        </authorList>
    </citation>
    <scope>NUCLEOTIDE SEQUENCE [LARGE SCALE GENOMIC DNA]</scope>
    <source>
        <strain evidence="2">CGMCC 4.3525</strain>
    </source>
</reference>
<protein>
    <submittedName>
        <fullName evidence="1">Uncharacterized protein</fullName>
    </submittedName>
</protein>
<sequence length="154" mass="16770">MHYVIASFSEPTLAAWRESLGDLPGVTFRTGAGSAVSFDCDAQLMNFYLAHDRYGGTPEIGRAQVLVNTRNDSSPRYIVATPPFAGGGPEVTDPAELEERLHHTFSACFDAISGAVERDPGVIERVLVHVEGMGLEEIGREPSIRALRRALRKT</sequence>
<proteinExistence type="predicted"/>
<name>A0A1H9J654_9PSEU</name>
<dbReference type="RefSeq" id="WP_089951315.1">
    <property type="nucleotide sequence ID" value="NZ_FOFR01000005.1"/>
</dbReference>
<dbReference type="STRING" id="402600.SAMN05216188_105231"/>
<dbReference type="OrthoDB" id="5198539at2"/>
<dbReference type="EMBL" id="FOFR01000005">
    <property type="protein sequence ID" value="SEQ82364.1"/>
    <property type="molecule type" value="Genomic_DNA"/>
</dbReference>
<evidence type="ECO:0000313" key="1">
    <source>
        <dbReference type="EMBL" id="SEQ82364.1"/>
    </source>
</evidence>
<dbReference type="AlphaFoldDB" id="A0A1H9J654"/>
<gene>
    <name evidence="1" type="ORF">SAMN05216188_105231</name>
</gene>
<organism evidence="1 2">
    <name type="scientific">Lentzea xinjiangensis</name>
    <dbReference type="NCBI Taxonomy" id="402600"/>
    <lineage>
        <taxon>Bacteria</taxon>
        <taxon>Bacillati</taxon>
        <taxon>Actinomycetota</taxon>
        <taxon>Actinomycetes</taxon>
        <taxon>Pseudonocardiales</taxon>
        <taxon>Pseudonocardiaceae</taxon>
        <taxon>Lentzea</taxon>
    </lineage>
</organism>